<dbReference type="SUPFAM" id="SSF56935">
    <property type="entry name" value="Porins"/>
    <property type="match status" value="1"/>
</dbReference>
<keyword evidence="1" id="KW-0732">Signal</keyword>
<sequence>MRKFLLASAATLAMVAGATGAAHAQAAKPPAPGTLVVHLNGLFTYQLDDVGSSVNSYGNNKLNPITNAGFLRLYPGFDAMTENGFEYGVASEIRDAYTNPGQGMQENSVTGNGVEALVVRRAYAYFGTKKAGIVRIGQGDGPWSLMQDGVIENFGDGNQWNSDGGIGSLVPGAAYPTWLFADTSVLYTTLKVVYLSPDLAGFNFGVGFEPNSNGIKEGDATCVVASTTCAALASAPGGVGNARRKNTLDAMLQYTGLFSGVGVKVSGGYIMSSPIGNSTGVPFETIVSPQTGSRTPITEYKRMGIATIGGQVTYAGFILGANVKDGQVNNGYTFLAPGQRSAFDYMISAEYNAGPITVGGYYFSNQSAGGHQATNNVARTEQDNGVALGANYAVTPNLGFFVTYLYGQRKQYGFDFANNTVVGQTGYSAAYDRTHSQAIGVGAALKW</sequence>
<dbReference type="Proteomes" id="UP001279553">
    <property type="component" value="Unassembled WGS sequence"/>
</dbReference>
<dbReference type="EMBL" id="JAWXYB010000018">
    <property type="protein sequence ID" value="MDX5930048.1"/>
    <property type="molecule type" value="Genomic_DNA"/>
</dbReference>
<evidence type="ECO:0000313" key="3">
    <source>
        <dbReference type="Proteomes" id="UP001279553"/>
    </source>
</evidence>
<feature type="signal peptide" evidence="1">
    <location>
        <begin position="1"/>
        <end position="24"/>
    </location>
</feature>
<reference evidence="2 3" key="1">
    <citation type="submission" date="2023-11" db="EMBL/GenBank/DDBJ databases">
        <title>MicrobeMod: A computational toolkit for identifying prokaryotic methylation and restriction-modification with nanopore sequencing.</title>
        <authorList>
            <person name="Crits-Christoph A."/>
            <person name="Kang S.C."/>
            <person name="Lee H."/>
            <person name="Ostrov N."/>
        </authorList>
    </citation>
    <scope>NUCLEOTIDE SEQUENCE [LARGE SCALE GENOMIC DNA]</scope>
    <source>
        <strain evidence="2 3">DSMZ 700</strain>
    </source>
</reference>
<proteinExistence type="predicted"/>
<dbReference type="Gene3D" id="2.40.160.10">
    <property type="entry name" value="Porin"/>
    <property type="match status" value="1"/>
</dbReference>
<accession>A0AAW9DNP4</accession>
<evidence type="ECO:0000313" key="2">
    <source>
        <dbReference type="EMBL" id="MDX5930048.1"/>
    </source>
</evidence>
<dbReference type="AlphaFoldDB" id="A0AAW9DNP4"/>
<name>A0AAW9DNP4_ACIAO</name>
<gene>
    <name evidence="2" type="ORF">SIL87_04615</name>
</gene>
<comment type="caution">
    <text evidence="2">The sequence shown here is derived from an EMBL/GenBank/DDBJ whole genome shotgun (WGS) entry which is preliminary data.</text>
</comment>
<keyword evidence="3" id="KW-1185">Reference proteome</keyword>
<dbReference type="InterPro" id="IPR023614">
    <property type="entry name" value="Porin_dom_sf"/>
</dbReference>
<organism evidence="2 3">
    <name type="scientific">Acidiphilium acidophilum</name>
    <name type="common">Thiobacillus acidophilus</name>
    <dbReference type="NCBI Taxonomy" id="76588"/>
    <lineage>
        <taxon>Bacteria</taxon>
        <taxon>Pseudomonadati</taxon>
        <taxon>Pseudomonadota</taxon>
        <taxon>Alphaproteobacteria</taxon>
        <taxon>Acetobacterales</taxon>
        <taxon>Acidocellaceae</taxon>
        <taxon>Acidiphilium</taxon>
    </lineage>
</organism>
<dbReference type="RefSeq" id="WP_319613018.1">
    <property type="nucleotide sequence ID" value="NZ_JAWXYB010000018.1"/>
</dbReference>
<protein>
    <submittedName>
        <fullName evidence="2">Porin</fullName>
    </submittedName>
</protein>
<feature type="chain" id="PRO_5043813115" evidence="1">
    <location>
        <begin position="25"/>
        <end position="447"/>
    </location>
</feature>
<evidence type="ECO:0000256" key="1">
    <source>
        <dbReference type="SAM" id="SignalP"/>
    </source>
</evidence>